<reference evidence="2 3" key="1">
    <citation type="journal article" date="2010" name="Nat. Biotechnol.">
        <title>Genome sequence of the model mushroom Schizophyllum commune.</title>
        <authorList>
            <person name="Ohm R.A."/>
            <person name="de Jong J.F."/>
            <person name="Lugones L.G."/>
            <person name="Aerts A."/>
            <person name="Kothe E."/>
            <person name="Stajich J.E."/>
            <person name="de Vries R.P."/>
            <person name="Record E."/>
            <person name="Levasseur A."/>
            <person name="Baker S.E."/>
            <person name="Bartholomew K.A."/>
            <person name="Coutinho P.M."/>
            <person name="Erdmann S."/>
            <person name="Fowler T.J."/>
            <person name="Gathman A.C."/>
            <person name="Lombard V."/>
            <person name="Henrissat B."/>
            <person name="Knabe N."/>
            <person name="Kuees U."/>
            <person name="Lilly W.W."/>
            <person name="Lindquist E."/>
            <person name="Lucas S."/>
            <person name="Magnuson J.K."/>
            <person name="Piumi F."/>
            <person name="Raudaskoski M."/>
            <person name="Salamov A."/>
            <person name="Schmutz J."/>
            <person name="Schwarze F.W.M.R."/>
            <person name="vanKuyk P.A."/>
            <person name="Horton J.S."/>
            <person name="Grigoriev I.V."/>
            <person name="Woesten H.A.B."/>
        </authorList>
    </citation>
    <scope>NUCLEOTIDE SEQUENCE [LARGE SCALE GENOMIC DNA]</scope>
    <source>
        <strain evidence="3">H4-8 / FGSC 9210</strain>
    </source>
</reference>
<evidence type="ECO:0000256" key="1">
    <source>
        <dbReference type="SAM" id="MobiDB-lite"/>
    </source>
</evidence>
<feature type="compositionally biased region" description="Polar residues" evidence="1">
    <location>
        <begin position="197"/>
        <end position="224"/>
    </location>
</feature>
<feature type="compositionally biased region" description="Low complexity" evidence="1">
    <location>
        <begin position="184"/>
        <end position="194"/>
    </location>
</feature>
<dbReference type="AlphaFoldDB" id="D8Q2J4"/>
<protein>
    <submittedName>
        <fullName evidence="2">Uncharacterized protein</fullName>
    </submittedName>
</protein>
<dbReference type="HOGENOM" id="CLU_1134121_0_0_1"/>
<evidence type="ECO:0000313" key="2">
    <source>
        <dbReference type="EMBL" id="EFI97540.1"/>
    </source>
</evidence>
<name>D8Q2J4_SCHCM</name>
<proteinExistence type="predicted"/>
<keyword evidence="3" id="KW-1185">Reference proteome</keyword>
<dbReference type="RefSeq" id="XP_003032443.1">
    <property type="nucleotide sequence ID" value="XM_003032397.1"/>
</dbReference>
<feature type="region of interest" description="Disordered" evidence="1">
    <location>
        <begin position="169"/>
        <end position="245"/>
    </location>
</feature>
<dbReference type="EMBL" id="GL377305">
    <property type="protein sequence ID" value="EFI97540.1"/>
    <property type="molecule type" value="Genomic_DNA"/>
</dbReference>
<sequence length="245" mass="26462">MLKIPARIWYETDMTVNINESAHPFTNKMTGMGRPLAESIERRTADRMIFEQLGECSQRCDHLNTNITFSDRHSANRLRHESRIRTKAAKTSKEDELARLNNTSKDTQQQKKCGDFDGSAFEFPSGSISAGAFDVVTGLGDLDSTEINAPLQSALTGDVSRWDFGSFLTTSGPSRSTIPEEAPADAASSASRAATWTPWSGSMTQVDSSQPASQSTGIGSTMQSLAGPISRPQPGQVLGWSPDAA</sequence>
<organism evidence="3">
    <name type="scientific">Schizophyllum commune (strain H4-8 / FGSC 9210)</name>
    <name type="common">Split gill fungus</name>
    <dbReference type="NCBI Taxonomy" id="578458"/>
    <lineage>
        <taxon>Eukaryota</taxon>
        <taxon>Fungi</taxon>
        <taxon>Dikarya</taxon>
        <taxon>Basidiomycota</taxon>
        <taxon>Agaricomycotina</taxon>
        <taxon>Agaricomycetes</taxon>
        <taxon>Agaricomycetidae</taxon>
        <taxon>Agaricales</taxon>
        <taxon>Schizophyllaceae</taxon>
        <taxon>Schizophyllum</taxon>
    </lineage>
</organism>
<dbReference type="VEuPathDB" id="FungiDB:SCHCODRAFT_02665000"/>
<dbReference type="InParanoid" id="D8Q2J4"/>
<dbReference type="GeneID" id="9592721"/>
<accession>D8Q2J4</accession>
<dbReference type="OrthoDB" id="3267196at2759"/>
<dbReference type="Proteomes" id="UP000007431">
    <property type="component" value="Unassembled WGS sequence"/>
</dbReference>
<evidence type="ECO:0000313" key="3">
    <source>
        <dbReference type="Proteomes" id="UP000007431"/>
    </source>
</evidence>
<feature type="non-terminal residue" evidence="2">
    <location>
        <position position="245"/>
    </location>
</feature>
<gene>
    <name evidence="2" type="ORF">SCHCODRAFT_107509</name>
</gene>
<dbReference type="KEGG" id="scm:SCHCO_02665000"/>